<gene>
    <name evidence="4" type="ORF">SAMN05421767_10749</name>
</gene>
<dbReference type="Pfam" id="PF14498">
    <property type="entry name" value="Glyco_hyd_65N_2"/>
    <property type="match status" value="1"/>
</dbReference>
<feature type="domain" description="Glycosyl hydrolase family 95 N-terminal" evidence="1">
    <location>
        <begin position="3"/>
        <end position="238"/>
    </location>
</feature>
<dbReference type="GO" id="GO:0004560">
    <property type="term" value="F:alpha-L-fucosidase activity"/>
    <property type="evidence" value="ECO:0007669"/>
    <property type="project" value="InterPro"/>
</dbReference>
<evidence type="ECO:0000313" key="4">
    <source>
        <dbReference type="EMBL" id="SEQ80556.1"/>
    </source>
</evidence>
<dbReference type="PANTHER" id="PTHR31084:SF0">
    <property type="entry name" value="ALPHA-L-FUCOSIDASE 2"/>
    <property type="match status" value="1"/>
</dbReference>
<dbReference type="PANTHER" id="PTHR31084">
    <property type="entry name" value="ALPHA-L-FUCOSIDASE 2"/>
    <property type="match status" value="1"/>
</dbReference>
<keyword evidence="5" id="KW-1185">Reference proteome</keyword>
<reference evidence="4 5" key="1">
    <citation type="submission" date="2016-10" db="EMBL/GenBank/DDBJ databases">
        <authorList>
            <person name="de Groot N.N."/>
        </authorList>
    </citation>
    <scope>NUCLEOTIDE SEQUENCE [LARGE SCALE GENOMIC DNA]</scope>
    <source>
        <strain evidence="4 5">DSM 15827</strain>
    </source>
</reference>
<dbReference type="GO" id="GO:0005975">
    <property type="term" value="P:carbohydrate metabolic process"/>
    <property type="evidence" value="ECO:0007669"/>
    <property type="project" value="InterPro"/>
</dbReference>
<organism evidence="4 5">
    <name type="scientific">Granulicatella balaenopterae</name>
    <dbReference type="NCBI Taxonomy" id="137733"/>
    <lineage>
        <taxon>Bacteria</taxon>
        <taxon>Bacillati</taxon>
        <taxon>Bacillota</taxon>
        <taxon>Bacilli</taxon>
        <taxon>Lactobacillales</taxon>
        <taxon>Carnobacteriaceae</taxon>
        <taxon>Granulicatella</taxon>
    </lineage>
</organism>
<evidence type="ECO:0000313" key="5">
    <source>
        <dbReference type="Proteomes" id="UP000198556"/>
    </source>
</evidence>
<evidence type="ECO:0000259" key="3">
    <source>
        <dbReference type="Pfam" id="PF22124"/>
    </source>
</evidence>
<dbReference type="AlphaFoldDB" id="A0A1H9J183"/>
<dbReference type="SUPFAM" id="SSF48208">
    <property type="entry name" value="Six-hairpin glycosidases"/>
    <property type="match status" value="1"/>
</dbReference>
<name>A0A1H9J183_9LACT</name>
<evidence type="ECO:0000259" key="2">
    <source>
        <dbReference type="Pfam" id="PF21307"/>
    </source>
</evidence>
<feature type="domain" description="Glycosyl hydrolase family 95 catalytic" evidence="3">
    <location>
        <begin position="262"/>
        <end position="681"/>
    </location>
</feature>
<accession>A0A1H9J183</accession>
<protein>
    <submittedName>
        <fullName evidence="4">Alpha-L-fucosidase 2</fullName>
    </submittedName>
</protein>
<evidence type="ECO:0000259" key="1">
    <source>
        <dbReference type="Pfam" id="PF14498"/>
    </source>
</evidence>
<dbReference type="InterPro" id="IPR008928">
    <property type="entry name" value="6-hairpin_glycosidase_sf"/>
</dbReference>
<dbReference type="InterPro" id="IPR054363">
    <property type="entry name" value="GH95_cat"/>
</dbReference>
<dbReference type="Pfam" id="PF21307">
    <property type="entry name" value="Glyco_hydro_95_C"/>
    <property type="match status" value="1"/>
</dbReference>
<dbReference type="OrthoDB" id="9802600at2"/>
<dbReference type="InterPro" id="IPR027414">
    <property type="entry name" value="GH95_N_dom"/>
</dbReference>
<dbReference type="InterPro" id="IPR016518">
    <property type="entry name" value="Alpha-L-fucosidase"/>
</dbReference>
<dbReference type="EMBL" id="FOGF01000007">
    <property type="protein sequence ID" value="SEQ80556.1"/>
    <property type="molecule type" value="Genomic_DNA"/>
</dbReference>
<dbReference type="InterPro" id="IPR012341">
    <property type="entry name" value="6hp_glycosidase-like_sf"/>
</dbReference>
<dbReference type="PIRSF" id="PIRSF007663">
    <property type="entry name" value="UCP007663"/>
    <property type="match status" value="1"/>
</dbReference>
<dbReference type="Proteomes" id="UP000198556">
    <property type="component" value="Unassembled WGS sequence"/>
</dbReference>
<dbReference type="InterPro" id="IPR049053">
    <property type="entry name" value="AFCA-like_C"/>
</dbReference>
<dbReference type="RefSeq" id="WP_089746171.1">
    <property type="nucleotide sequence ID" value="NZ_FOGF01000007.1"/>
</dbReference>
<proteinExistence type="predicted"/>
<sequence>MDLWYKSSAKEWNEALPIGNGHIGAMVFGDCKQEKLMLNDETIWYRGKADRNNPSSKDYLEKIRSALVNEDIEEAERLIALTMFATPRDQSHYEMLGELYLTHTNYEGRLHNYKRRLDLERAVVSVEYNLDNNFIQKEYFTSFNSNALYLKICASKNHSLDYTVNLGRNKRFSDEVYGNSINQAIMMHAHAGGRKGVGFQVGCKLLDTDGDVAVLGETIVIEHATYIYLVLATVSDYYGEISHDDCLAKLLDLSDKVFFNEKEQHISEYQKQFKRIILEFYDKPLSYLPTDERLNRFKEGQEDLELLNILFDYGRYLLISSSQPNGLPANLQGIWCADLNPIWGSKYTININTQMNYWMVGPCNLYETELPLFEMINNLRENGRVTAKKMYGARGFTAHHNTDGFFDTAPQSHAMGAAIWTLTVPWLCTHIWEYYQYFQDKEVLNKYLPVFQEMFEFYQDYLFEYQDYLVTGPSVSPENKYQLANGIIGNVCLSPSIDNQILRFFLNCYQDILTILEKDEGQLEEIKQMYDKLPPIQIGKHGQIQEWMEDYQEVEIGHRHISHLFGLYPGNEIDIVQSPDLAEAAKITIQRRLSGAKYLDETDRNNAIDNWLSTGLCEGTRTGWSAAWLVHFFARLYEGDKSYNELQGMLRNCILPNLFADHPPFQIDGNLGLVSGMCEMLIQSHNNRIVLLPAWPKSIANGKYENIRTRGGCLFSVSWENGEINHISIKGKENDHIKLFIPNEWRSANITEDQMDIILNQSGVWEYNSSEF</sequence>
<dbReference type="STRING" id="137733.SAMN05421767_10749"/>
<dbReference type="Pfam" id="PF22124">
    <property type="entry name" value="Glyco_hydro_95_cat"/>
    <property type="match status" value="1"/>
</dbReference>
<feature type="domain" description="Alpha fucosidase A-like C-terminal" evidence="2">
    <location>
        <begin position="683"/>
        <end position="755"/>
    </location>
</feature>
<dbReference type="Gene3D" id="1.50.10.10">
    <property type="match status" value="1"/>
</dbReference>